<dbReference type="InterPro" id="IPR026956">
    <property type="entry name" value="D-ser_dehydrat-like_dom"/>
</dbReference>
<dbReference type="AlphaFoldDB" id="A0A9X4BJ00"/>
<protein>
    <submittedName>
        <fullName evidence="4">Alanine racemase</fullName>
        <ecNumber evidence="4">5.1.1.1</ecNumber>
    </submittedName>
</protein>
<dbReference type="Pfam" id="PF14031">
    <property type="entry name" value="D-ser_dehydrat"/>
    <property type="match status" value="1"/>
</dbReference>
<evidence type="ECO:0000259" key="3">
    <source>
        <dbReference type="SMART" id="SM01119"/>
    </source>
</evidence>
<evidence type="ECO:0000256" key="2">
    <source>
        <dbReference type="ARBA" id="ARBA00023239"/>
    </source>
</evidence>
<dbReference type="GO" id="GO:0036088">
    <property type="term" value="P:D-serine catabolic process"/>
    <property type="evidence" value="ECO:0007669"/>
    <property type="project" value="TreeGrafter"/>
</dbReference>
<sequence>MENADIAAALASPDLDTPCLVLDVARLDANLARMNAIVARLGVALRPHVKTAKCTRVARRAFGGGTGPITVSTLREAEYFFADGFRDLLYAVSIAPAKLPRAAKLARAGARMALVVDDAGSAQAVASAAVAEGAAFDVLIEIDADGHRAGLKPGDPRIVEIARALDAAPGVRFAGVMTHAGGSYDRVGAAALRAHAERERDAVVQAAAMLRDAGLPCDTVSVGSTPTLTFAHDLTGVTEARVGVYVFHDLVQSNLGVCGLDAIALSVLATVISHKRDTGRVIVDAGGLALSKDHGTAKHAIDYGYGQVCALDGTPIAGLRVVEVNQEHGLIAAADDAGAQAMFERLPIGARVRVLPNHACMTAAAYDAYRVIGERGLEVWERCNGW</sequence>
<dbReference type="GO" id="GO:0008784">
    <property type="term" value="F:alanine racemase activity"/>
    <property type="evidence" value="ECO:0007669"/>
    <property type="project" value="UniProtKB-EC"/>
</dbReference>
<dbReference type="InterPro" id="IPR001608">
    <property type="entry name" value="Ala_racemase_N"/>
</dbReference>
<dbReference type="InterPro" id="IPR042208">
    <property type="entry name" value="D-ser_dehydrat-like_sf"/>
</dbReference>
<evidence type="ECO:0000256" key="1">
    <source>
        <dbReference type="ARBA" id="ARBA00005323"/>
    </source>
</evidence>
<dbReference type="Pfam" id="PF01168">
    <property type="entry name" value="Ala_racemase_N"/>
    <property type="match status" value="1"/>
</dbReference>
<dbReference type="PANTHER" id="PTHR28004:SF2">
    <property type="entry name" value="D-SERINE DEHYDRATASE"/>
    <property type="match status" value="1"/>
</dbReference>
<accession>A0A9X4BJ00</accession>
<dbReference type="EMBL" id="JAOVZO020000018">
    <property type="protein sequence ID" value="MDC8014561.1"/>
    <property type="molecule type" value="Genomic_DNA"/>
</dbReference>
<evidence type="ECO:0000313" key="4">
    <source>
        <dbReference type="EMBL" id="MDC8014561.1"/>
    </source>
</evidence>
<organism evidence="4 5">
    <name type="scientific">Tahibacter soli</name>
    <dbReference type="NCBI Taxonomy" id="2983605"/>
    <lineage>
        <taxon>Bacteria</taxon>
        <taxon>Pseudomonadati</taxon>
        <taxon>Pseudomonadota</taxon>
        <taxon>Gammaproteobacteria</taxon>
        <taxon>Lysobacterales</taxon>
        <taxon>Rhodanobacteraceae</taxon>
        <taxon>Tahibacter</taxon>
    </lineage>
</organism>
<keyword evidence="4" id="KW-0413">Isomerase</keyword>
<dbReference type="InterPro" id="IPR029066">
    <property type="entry name" value="PLP-binding_barrel"/>
</dbReference>
<evidence type="ECO:0000313" key="5">
    <source>
        <dbReference type="Proteomes" id="UP001139971"/>
    </source>
</evidence>
<comment type="similarity">
    <text evidence="1">Belongs to the DSD1 family.</text>
</comment>
<keyword evidence="2" id="KW-0456">Lyase</keyword>
<comment type="caution">
    <text evidence="4">The sequence shown here is derived from an EMBL/GenBank/DDBJ whole genome shotgun (WGS) entry which is preliminary data.</text>
</comment>
<feature type="domain" description="D-serine dehydratase-like" evidence="3">
    <location>
        <begin position="264"/>
        <end position="373"/>
    </location>
</feature>
<keyword evidence="5" id="KW-1185">Reference proteome</keyword>
<dbReference type="Gene3D" id="2.40.37.20">
    <property type="entry name" value="D-serine dehydratase-like domain"/>
    <property type="match status" value="1"/>
</dbReference>
<dbReference type="Gene3D" id="3.20.20.10">
    <property type="entry name" value="Alanine racemase"/>
    <property type="match status" value="1"/>
</dbReference>
<dbReference type="EC" id="5.1.1.1" evidence="4"/>
<dbReference type="GO" id="GO:0008721">
    <property type="term" value="F:D-serine ammonia-lyase activity"/>
    <property type="evidence" value="ECO:0007669"/>
    <property type="project" value="TreeGrafter"/>
</dbReference>
<proteinExistence type="inferred from homology"/>
<dbReference type="PANTHER" id="PTHR28004">
    <property type="entry name" value="ZGC:162816-RELATED"/>
    <property type="match status" value="1"/>
</dbReference>
<name>A0A9X4BJ00_9GAMM</name>
<gene>
    <name evidence="4" type="ORF">OD750_018605</name>
</gene>
<dbReference type="SUPFAM" id="SSF51419">
    <property type="entry name" value="PLP-binding barrel"/>
    <property type="match status" value="1"/>
</dbReference>
<reference evidence="4" key="1">
    <citation type="submission" date="2023-02" db="EMBL/GenBank/DDBJ databases">
        <title>Tahibacter soli sp. nov. isolated from soil.</title>
        <authorList>
            <person name="Baek J.H."/>
            <person name="Lee J.K."/>
            <person name="Choi D.G."/>
            <person name="Jeon C.O."/>
        </authorList>
    </citation>
    <scope>NUCLEOTIDE SEQUENCE</scope>
    <source>
        <strain evidence="4">BL</strain>
    </source>
</reference>
<dbReference type="RefSeq" id="WP_263542222.1">
    <property type="nucleotide sequence ID" value="NZ_JAOVZO020000018.1"/>
</dbReference>
<dbReference type="Proteomes" id="UP001139971">
    <property type="component" value="Unassembled WGS sequence"/>
</dbReference>
<dbReference type="SMART" id="SM01119">
    <property type="entry name" value="D-ser_dehydrat"/>
    <property type="match status" value="1"/>
</dbReference>
<dbReference type="InterPro" id="IPR051466">
    <property type="entry name" value="D-amino_acid_metab_enzyme"/>
</dbReference>